<dbReference type="GO" id="GO:0016020">
    <property type="term" value="C:membrane"/>
    <property type="evidence" value="ECO:0007669"/>
    <property type="project" value="UniProtKB-SubCell"/>
</dbReference>
<feature type="transmembrane region" description="Helical" evidence="5">
    <location>
        <begin position="40"/>
        <end position="60"/>
    </location>
</feature>
<gene>
    <name evidence="6" type="ORF">SS7213T_06196</name>
</gene>
<sequence>MIFIILLCFFTTRLMSLYISIKHAKQLKLQGAKEYGIANSKWLAVTHILIYAGAGLEIMINKDSFSVLNVIGLLLLIFAYTMLFVVIHTLGHIWTLKLFILPKHPIIKSGLYRITKHPNYFLNIIPELIGVLLLTHASYTSLLLIPYSYFLYRRIKLEDQLMTFK</sequence>
<dbReference type="PATRIC" id="fig|911238.3.peg.1046"/>
<keyword evidence="3 5" id="KW-1133">Transmembrane helix</keyword>
<dbReference type="Proteomes" id="UP000005413">
    <property type="component" value="Unassembled WGS sequence"/>
</dbReference>
<feature type="transmembrane region" description="Helical" evidence="5">
    <location>
        <begin position="67"/>
        <end position="94"/>
    </location>
</feature>
<dbReference type="PANTHER" id="PTHR43847:SF1">
    <property type="entry name" value="BLL3993 PROTEIN"/>
    <property type="match status" value="1"/>
</dbReference>
<dbReference type="RefSeq" id="WP_002463813.1">
    <property type="nucleotide sequence ID" value="NZ_AEUN01000401.1"/>
</dbReference>
<dbReference type="OrthoDB" id="5363370at2"/>
<dbReference type="Gene3D" id="1.20.120.1630">
    <property type="match status" value="1"/>
</dbReference>
<keyword evidence="7" id="KW-1185">Reference proteome</keyword>
<name>G5JIF3_9STAP</name>
<dbReference type="PANTHER" id="PTHR43847">
    <property type="entry name" value="BLL3993 PROTEIN"/>
    <property type="match status" value="1"/>
</dbReference>
<keyword evidence="2 5" id="KW-0812">Transmembrane</keyword>
<feature type="transmembrane region" description="Helical" evidence="5">
    <location>
        <begin position="128"/>
        <end position="152"/>
    </location>
</feature>
<dbReference type="AlphaFoldDB" id="G5JIF3"/>
<evidence type="ECO:0000256" key="4">
    <source>
        <dbReference type="ARBA" id="ARBA00023136"/>
    </source>
</evidence>
<comment type="subcellular location">
    <subcellularLocation>
        <location evidence="1">Membrane</location>
        <topology evidence="1">Multi-pass membrane protein</topology>
    </subcellularLocation>
</comment>
<comment type="caution">
    <text evidence="6">The sequence shown here is derived from an EMBL/GenBank/DDBJ whole genome shotgun (WGS) entry which is preliminary data.</text>
</comment>
<dbReference type="InterPro" id="IPR052527">
    <property type="entry name" value="Metal_cation-efflux_comp"/>
</dbReference>
<protein>
    <recommendedName>
        <fullName evidence="8">Isoprenylcysteine carboxyl methyltransferase family protein</fullName>
    </recommendedName>
</protein>
<keyword evidence="4 5" id="KW-0472">Membrane</keyword>
<dbReference type="Pfam" id="PF04140">
    <property type="entry name" value="ICMT"/>
    <property type="match status" value="1"/>
</dbReference>
<dbReference type="EMBL" id="AEUN01000401">
    <property type="protein sequence ID" value="EHJ08044.1"/>
    <property type="molecule type" value="Genomic_DNA"/>
</dbReference>
<evidence type="ECO:0000256" key="1">
    <source>
        <dbReference type="ARBA" id="ARBA00004141"/>
    </source>
</evidence>
<evidence type="ECO:0000313" key="6">
    <source>
        <dbReference type="EMBL" id="EHJ08044.1"/>
    </source>
</evidence>
<dbReference type="GO" id="GO:0004671">
    <property type="term" value="F:protein C-terminal S-isoprenylcysteine carboxyl O-methyltransferase activity"/>
    <property type="evidence" value="ECO:0007669"/>
    <property type="project" value="InterPro"/>
</dbReference>
<dbReference type="InterPro" id="IPR007269">
    <property type="entry name" value="ICMT_MeTrfase"/>
</dbReference>
<evidence type="ECO:0000256" key="2">
    <source>
        <dbReference type="ARBA" id="ARBA00022692"/>
    </source>
</evidence>
<evidence type="ECO:0000256" key="5">
    <source>
        <dbReference type="SAM" id="Phobius"/>
    </source>
</evidence>
<evidence type="ECO:0000313" key="7">
    <source>
        <dbReference type="Proteomes" id="UP000005413"/>
    </source>
</evidence>
<reference evidence="6 7" key="1">
    <citation type="journal article" date="2012" name="BMC Genomics">
        <title>Comparative genomic analysis of the genus Staphylococcus including Staphylococcus aureus and its newly described sister species Staphylococcus simiae.</title>
        <authorList>
            <person name="Suzuki H."/>
            <person name="Lefebure T."/>
            <person name="Pavinski Bitar P."/>
            <person name="Stanhope M.J."/>
        </authorList>
    </citation>
    <scope>NUCLEOTIDE SEQUENCE [LARGE SCALE GENOMIC DNA]</scope>
    <source>
        <strain evidence="6 7">CCM 7213</strain>
    </source>
</reference>
<organism evidence="6 7">
    <name type="scientific">Staphylococcus simiae CCM 7213 = CCUG 51256</name>
    <dbReference type="NCBI Taxonomy" id="911238"/>
    <lineage>
        <taxon>Bacteria</taxon>
        <taxon>Bacillati</taxon>
        <taxon>Bacillota</taxon>
        <taxon>Bacilli</taxon>
        <taxon>Bacillales</taxon>
        <taxon>Staphylococcaceae</taxon>
        <taxon>Staphylococcus</taxon>
    </lineage>
</organism>
<evidence type="ECO:0000256" key="3">
    <source>
        <dbReference type="ARBA" id="ARBA00022989"/>
    </source>
</evidence>
<evidence type="ECO:0008006" key="8">
    <source>
        <dbReference type="Google" id="ProtNLM"/>
    </source>
</evidence>
<proteinExistence type="predicted"/>
<accession>G5JIF3</accession>